<dbReference type="Pfam" id="PF13561">
    <property type="entry name" value="adh_short_C2"/>
    <property type="match status" value="1"/>
</dbReference>
<dbReference type="Gene3D" id="3.40.50.720">
    <property type="entry name" value="NAD(P)-binding Rossmann-like Domain"/>
    <property type="match status" value="1"/>
</dbReference>
<reference evidence="2 3" key="1">
    <citation type="journal article" date="2019" name="Nat. Med.">
        <title>A library of human gut bacterial isolates paired with longitudinal multiomics data enables mechanistic microbiome research.</title>
        <authorList>
            <person name="Poyet M."/>
            <person name="Groussin M."/>
            <person name="Gibbons S.M."/>
            <person name="Avila-Pacheco J."/>
            <person name="Jiang X."/>
            <person name="Kearney S.M."/>
            <person name="Perrotta A.R."/>
            <person name="Berdy B."/>
            <person name="Zhao S."/>
            <person name="Lieberman T.D."/>
            <person name="Swanson P.K."/>
            <person name="Smith M."/>
            <person name="Roesemann S."/>
            <person name="Alexander J.E."/>
            <person name="Rich S.A."/>
            <person name="Livny J."/>
            <person name="Vlamakis H."/>
            <person name="Clish C."/>
            <person name="Bullock K."/>
            <person name="Deik A."/>
            <person name="Scott J."/>
            <person name="Pierce K.A."/>
            <person name="Xavier R.J."/>
            <person name="Alm E.J."/>
        </authorList>
    </citation>
    <scope>NUCLEOTIDE SEQUENCE [LARGE SCALE GENOMIC DNA]</scope>
    <source>
        <strain evidence="2 3">BIOML-A8</strain>
    </source>
</reference>
<sequence length="251" mass="27313">MSYNPFSLEGKTILVTGASSGIGRATAIECSKLGANLILTGRKELSLQETKEQLTIQNEEHTIIVADLTNEEACENLVAQLPLLDGCVSNAGVSKMLPLQYYSSNVLNEVFQINCFSPMLLLKYLVKKKKLRNPSSVVFTASISGYNNIALANGIYGTSKSALSAYMKFAALELAGKGIRCNAVHPGRVNTPLISSSWLTKEDVIKDIEQYPLRRYGNPEEIAYAIIYLLSDASAWVTGTNLVIDGGRNLK</sequence>
<dbReference type="InterPro" id="IPR036291">
    <property type="entry name" value="NAD(P)-bd_dom_sf"/>
</dbReference>
<dbReference type="CDD" id="cd05233">
    <property type="entry name" value="SDR_c"/>
    <property type="match status" value="1"/>
</dbReference>
<accession>A0A412RIP0</accession>
<evidence type="ECO:0000313" key="3">
    <source>
        <dbReference type="Proteomes" id="UP000482653"/>
    </source>
</evidence>
<dbReference type="EMBL" id="VVYX01000051">
    <property type="protein sequence ID" value="KAA5413324.1"/>
    <property type="molecule type" value="Genomic_DNA"/>
</dbReference>
<dbReference type="FunFam" id="3.40.50.720:FF:000084">
    <property type="entry name" value="Short-chain dehydrogenase reductase"/>
    <property type="match status" value="1"/>
</dbReference>
<evidence type="ECO:0000256" key="1">
    <source>
        <dbReference type="ARBA" id="ARBA00006484"/>
    </source>
</evidence>
<dbReference type="InterPro" id="IPR020904">
    <property type="entry name" value="Sc_DH/Rdtase_CS"/>
</dbReference>
<dbReference type="SUPFAM" id="SSF51735">
    <property type="entry name" value="NAD(P)-binding Rossmann-fold domains"/>
    <property type="match status" value="1"/>
</dbReference>
<dbReference type="PANTHER" id="PTHR43975:SF2">
    <property type="entry name" value="EG:BACR7A4.14 PROTEIN-RELATED"/>
    <property type="match status" value="1"/>
</dbReference>
<name>A0A412RIP0_9BACE</name>
<dbReference type="PROSITE" id="PS00061">
    <property type="entry name" value="ADH_SHORT"/>
    <property type="match status" value="1"/>
</dbReference>
<comment type="similarity">
    <text evidence="1">Belongs to the short-chain dehydrogenases/reductases (SDR) family.</text>
</comment>
<dbReference type="AlphaFoldDB" id="A0A412RIP0"/>
<gene>
    <name evidence="2" type="ORF">F2Y87_26040</name>
</gene>
<dbReference type="PANTHER" id="PTHR43975">
    <property type="entry name" value="ZGC:101858"/>
    <property type="match status" value="1"/>
</dbReference>
<proteinExistence type="inferred from homology"/>
<evidence type="ECO:0000313" key="2">
    <source>
        <dbReference type="EMBL" id="KAA5413324.1"/>
    </source>
</evidence>
<organism evidence="2 3">
    <name type="scientific">Bacteroides cellulosilyticus</name>
    <dbReference type="NCBI Taxonomy" id="246787"/>
    <lineage>
        <taxon>Bacteria</taxon>
        <taxon>Pseudomonadati</taxon>
        <taxon>Bacteroidota</taxon>
        <taxon>Bacteroidia</taxon>
        <taxon>Bacteroidales</taxon>
        <taxon>Bacteroidaceae</taxon>
        <taxon>Bacteroides</taxon>
    </lineage>
</organism>
<dbReference type="InterPro" id="IPR002347">
    <property type="entry name" value="SDR_fam"/>
</dbReference>
<dbReference type="PRINTS" id="PR00081">
    <property type="entry name" value="GDHRDH"/>
</dbReference>
<dbReference type="Proteomes" id="UP000482653">
    <property type="component" value="Unassembled WGS sequence"/>
</dbReference>
<protein>
    <submittedName>
        <fullName evidence="2">SDR family oxidoreductase</fullName>
    </submittedName>
</protein>
<dbReference type="RefSeq" id="WP_029328247.1">
    <property type="nucleotide sequence ID" value="NZ_JADMQL010000016.1"/>
</dbReference>
<comment type="caution">
    <text evidence="2">The sequence shown here is derived from an EMBL/GenBank/DDBJ whole genome shotgun (WGS) entry which is preliminary data.</text>
</comment>